<sequence length="330" mass="35110">MAAFAGAPYTAGVAIPAGAVGAVVDIHDGLLHSPVLLVHVVALLVVSGFVIAFRTLRDRDPREPAQVRAVSETAQRVLLRPLPDRMGPLEVAPAYRAAERYVRTSSATRFLIGDVRGKGLPAIDDASAVLGAFREAAHRRTTLPEPAPSLEDSVRRHLTQIAETGQEAGEHFITALIVEIPDEIGTIGMISCGHPPPLLAHAHRVTALHTDRPAPPPGLAGLIPDAYQLHSFPFHAADTLLLCTDGAIEARSSAGAFYPIGDRAVPWAGDNPQHLVRHILHDLQIYTGGRPDDDLAMVAIRRPPLAGRGPGARTVPPPPSHRASWEEASP</sequence>
<name>D7CDU8_STRBB</name>
<evidence type="ECO:0000313" key="5">
    <source>
        <dbReference type="EMBL" id="ADI04613.1"/>
    </source>
</evidence>
<dbReference type="RefSeq" id="WP_014174092.1">
    <property type="nucleotide sequence ID" value="NC_016582.1"/>
</dbReference>
<keyword evidence="3" id="KW-0812">Transmembrane</keyword>
<dbReference type="SMART" id="SM00331">
    <property type="entry name" value="PP2C_SIG"/>
    <property type="match status" value="1"/>
</dbReference>
<evidence type="ECO:0000256" key="1">
    <source>
        <dbReference type="ARBA" id="ARBA00022801"/>
    </source>
</evidence>
<keyword evidence="1" id="KW-0378">Hydrolase</keyword>
<evidence type="ECO:0000256" key="2">
    <source>
        <dbReference type="SAM" id="MobiDB-lite"/>
    </source>
</evidence>
<feature type="region of interest" description="Disordered" evidence="2">
    <location>
        <begin position="303"/>
        <end position="330"/>
    </location>
</feature>
<dbReference type="HOGENOM" id="CLU_045535_1_1_11"/>
<reference evidence="5 6" key="1">
    <citation type="journal article" date="2010" name="J. Bacteriol.">
        <title>Genome sequence of the milbemycin-producing bacterium Streptomyces bingchenggensis.</title>
        <authorList>
            <person name="Wang X.J."/>
            <person name="Yan Y.J."/>
            <person name="Zhang B."/>
            <person name="An J."/>
            <person name="Wang J.J."/>
            <person name="Tian J."/>
            <person name="Jiang L."/>
            <person name="Chen Y.H."/>
            <person name="Huang S.X."/>
            <person name="Yin M."/>
            <person name="Zhang J."/>
            <person name="Gao A.L."/>
            <person name="Liu C.X."/>
            <person name="Zhu Z.X."/>
            <person name="Xiang W.S."/>
        </authorList>
    </citation>
    <scope>NUCLEOTIDE SEQUENCE [LARGE SCALE GENOMIC DNA]</scope>
    <source>
        <strain evidence="5 6">BCW-1</strain>
    </source>
</reference>
<gene>
    <name evidence="5" type="ordered locus">SBI_01492</name>
</gene>
<proteinExistence type="predicted"/>
<feature type="domain" description="PPM-type phosphatase" evidence="4">
    <location>
        <begin position="86"/>
        <end position="302"/>
    </location>
</feature>
<dbReference type="InterPro" id="IPR036457">
    <property type="entry name" value="PPM-type-like_dom_sf"/>
</dbReference>
<evidence type="ECO:0000256" key="3">
    <source>
        <dbReference type="SAM" id="Phobius"/>
    </source>
</evidence>
<protein>
    <submittedName>
        <fullName evidence="5">Magnesium or manganese-dependent protein phosphatase</fullName>
    </submittedName>
</protein>
<evidence type="ECO:0000313" key="6">
    <source>
        <dbReference type="Proteomes" id="UP000000377"/>
    </source>
</evidence>
<dbReference type="Pfam" id="PF07228">
    <property type="entry name" value="SpoIIE"/>
    <property type="match status" value="1"/>
</dbReference>
<dbReference type="Gene3D" id="3.60.40.10">
    <property type="entry name" value="PPM-type phosphatase domain"/>
    <property type="match status" value="1"/>
</dbReference>
<dbReference type="PATRIC" id="fig|749414.3.peg.1530"/>
<dbReference type="KEGG" id="sbh:SBI_01492"/>
<dbReference type="GO" id="GO:0016791">
    <property type="term" value="F:phosphatase activity"/>
    <property type="evidence" value="ECO:0007669"/>
    <property type="project" value="TreeGrafter"/>
</dbReference>
<dbReference type="STRING" id="749414.SBI_01492"/>
<dbReference type="PANTHER" id="PTHR43156:SF2">
    <property type="entry name" value="STAGE II SPORULATION PROTEIN E"/>
    <property type="match status" value="1"/>
</dbReference>
<dbReference type="EMBL" id="CP002047">
    <property type="protein sequence ID" value="ADI04613.1"/>
    <property type="molecule type" value="Genomic_DNA"/>
</dbReference>
<dbReference type="AlphaFoldDB" id="D7CDU8"/>
<evidence type="ECO:0000259" key="4">
    <source>
        <dbReference type="SMART" id="SM00331"/>
    </source>
</evidence>
<dbReference type="InterPro" id="IPR001932">
    <property type="entry name" value="PPM-type_phosphatase-like_dom"/>
</dbReference>
<accession>D7CDU8</accession>
<keyword evidence="6" id="KW-1185">Reference proteome</keyword>
<organism evidence="5 6">
    <name type="scientific">Streptomyces bingchenggensis (strain BCW-1)</name>
    <dbReference type="NCBI Taxonomy" id="749414"/>
    <lineage>
        <taxon>Bacteria</taxon>
        <taxon>Bacillati</taxon>
        <taxon>Actinomycetota</taxon>
        <taxon>Actinomycetes</taxon>
        <taxon>Kitasatosporales</taxon>
        <taxon>Streptomycetaceae</taxon>
        <taxon>Streptomyces</taxon>
    </lineage>
</organism>
<dbReference type="PANTHER" id="PTHR43156">
    <property type="entry name" value="STAGE II SPORULATION PROTEIN E-RELATED"/>
    <property type="match status" value="1"/>
</dbReference>
<dbReference type="Proteomes" id="UP000000377">
    <property type="component" value="Chromosome"/>
</dbReference>
<dbReference type="eggNOG" id="COG2208">
    <property type="taxonomic scope" value="Bacteria"/>
</dbReference>
<keyword evidence="3" id="KW-1133">Transmembrane helix</keyword>
<keyword evidence="3" id="KW-0472">Membrane</keyword>
<feature type="transmembrane region" description="Helical" evidence="3">
    <location>
        <begin position="31"/>
        <end position="53"/>
    </location>
</feature>
<dbReference type="InterPro" id="IPR052016">
    <property type="entry name" value="Bact_Sigma-Reg"/>
</dbReference>